<dbReference type="RefSeq" id="WP_183797531.1">
    <property type="nucleotide sequence ID" value="NZ_CP099625.1"/>
</dbReference>
<comment type="caution">
    <text evidence="1">The sequence shown here is derived from an EMBL/GenBank/DDBJ whole genome shotgun (WGS) entry which is preliminary data.</text>
</comment>
<protein>
    <submittedName>
        <fullName evidence="1">Uncharacterized protein</fullName>
    </submittedName>
</protein>
<evidence type="ECO:0000313" key="1">
    <source>
        <dbReference type="EMBL" id="MBB6201061.1"/>
    </source>
</evidence>
<name>A0AAW3UVC4_9BURK</name>
<dbReference type="Proteomes" id="UP000518681">
    <property type="component" value="Unassembled WGS sequence"/>
</dbReference>
<sequence>MGKHQGSVREEIERVRAALKPPMLSVTGDGLVRRLLPLGNCCYNCAALNALTRQIASPMTRGALLFV</sequence>
<organism evidence="1 2">
    <name type="scientific">Paraburkholderia fungorum</name>
    <dbReference type="NCBI Taxonomy" id="134537"/>
    <lineage>
        <taxon>Bacteria</taxon>
        <taxon>Pseudomonadati</taxon>
        <taxon>Pseudomonadota</taxon>
        <taxon>Betaproteobacteria</taxon>
        <taxon>Burkholderiales</taxon>
        <taxon>Burkholderiaceae</taxon>
        <taxon>Paraburkholderia</taxon>
    </lineage>
</organism>
<dbReference type="AlphaFoldDB" id="A0AAW3UVC4"/>
<proteinExistence type="predicted"/>
<evidence type="ECO:0000313" key="2">
    <source>
        <dbReference type="Proteomes" id="UP000518681"/>
    </source>
</evidence>
<reference evidence="1 2" key="1">
    <citation type="submission" date="2020-08" db="EMBL/GenBank/DDBJ databases">
        <title>Genomic Encyclopedia of Type Strains, Phase IV (KMG-V): Genome sequencing to study the core and pangenomes of soil and plant-associated prokaryotes.</title>
        <authorList>
            <person name="Whitman W."/>
        </authorList>
    </citation>
    <scope>NUCLEOTIDE SEQUENCE [LARGE SCALE GENOMIC DNA]</scope>
    <source>
        <strain evidence="1 2">SEMIA 4013</strain>
    </source>
</reference>
<dbReference type="EMBL" id="JACIIK010000003">
    <property type="protein sequence ID" value="MBB6201061.1"/>
    <property type="molecule type" value="Genomic_DNA"/>
</dbReference>
<accession>A0AAW3UVC4</accession>
<gene>
    <name evidence="1" type="ORF">GGD69_001910</name>
</gene>